<protein>
    <recommendedName>
        <fullName evidence="4">Secreted protein</fullName>
    </recommendedName>
</protein>
<comment type="caution">
    <text evidence="2">The sequence shown here is derived from an EMBL/GenBank/DDBJ whole genome shotgun (WGS) entry which is preliminary data.</text>
</comment>
<sequence length="92" mass="10283">MLVASTLVLVVVFVFDLVAFALAVAAEQRRTTNAHRANRIVYTLPDRFTEMMNGHLGSVNKELEYLVALLKRIQCTPVKPLSLVKQIVQSSK</sequence>
<organism evidence="2 3">
    <name type="scientific">Rhamnella rubrinervis</name>
    <dbReference type="NCBI Taxonomy" id="2594499"/>
    <lineage>
        <taxon>Eukaryota</taxon>
        <taxon>Viridiplantae</taxon>
        <taxon>Streptophyta</taxon>
        <taxon>Embryophyta</taxon>
        <taxon>Tracheophyta</taxon>
        <taxon>Spermatophyta</taxon>
        <taxon>Magnoliopsida</taxon>
        <taxon>eudicotyledons</taxon>
        <taxon>Gunneridae</taxon>
        <taxon>Pentapetalae</taxon>
        <taxon>rosids</taxon>
        <taxon>fabids</taxon>
        <taxon>Rosales</taxon>
        <taxon>Rhamnaceae</taxon>
        <taxon>rhamnoid group</taxon>
        <taxon>Rhamneae</taxon>
        <taxon>Rhamnella</taxon>
    </lineage>
</organism>
<accession>A0A8K0MR32</accession>
<evidence type="ECO:0000256" key="1">
    <source>
        <dbReference type="SAM" id="SignalP"/>
    </source>
</evidence>
<dbReference type="EMBL" id="VOIH02000001">
    <property type="protein sequence ID" value="KAF3455452.1"/>
    <property type="molecule type" value="Genomic_DNA"/>
</dbReference>
<keyword evidence="3" id="KW-1185">Reference proteome</keyword>
<name>A0A8K0MR32_9ROSA</name>
<feature type="chain" id="PRO_5035481028" description="Secreted protein" evidence="1">
    <location>
        <begin position="24"/>
        <end position="92"/>
    </location>
</feature>
<evidence type="ECO:0000313" key="2">
    <source>
        <dbReference type="EMBL" id="KAF3455452.1"/>
    </source>
</evidence>
<dbReference type="AlphaFoldDB" id="A0A8K0MR32"/>
<reference evidence="2" key="1">
    <citation type="submission" date="2020-03" db="EMBL/GenBank/DDBJ databases">
        <title>A high-quality chromosome-level genome assembly of a woody plant with both climbing and erect habits, Rhamnella rubrinervis.</title>
        <authorList>
            <person name="Lu Z."/>
            <person name="Yang Y."/>
            <person name="Zhu X."/>
            <person name="Sun Y."/>
        </authorList>
    </citation>
    <scope>NUCLEOTIDE SEQUENCE</scope>
    <source>
        <strain evidence="2">BYM</strain>
        <tissue evidence="2">Leaf</tissue>
    </source>
</reference>
<keyword evidence="1" id="KW-0732">Signal</keyword>
<feature type="signal peptide" evidence="1">
    <location>
        <begin position="1"/>
        <end position="23"/>
    </location>
</feature>
<gene>
    <name evidence="2" type="ORF">FNV43_RR00079</name>
</gene>
<evidence type="ECO:0000313" key="3">
    <source>
        <dbReference type="Proteomes" id="UP000796880"/>
    </source>
</evidence>
<proteinExistence type="predicted"/>
<evidence type="ECO:0008006" key="4">
    <source>
        <dbReference type="Google" id="ProtNLM"/>
    </source>
</evidence>
<dbReference type="Proteomes" id="UP000796880">
    <property type="component" value="Unassembled WGS sequence"/>
</dbReference>